<dbReference type="InterPro" id="IPR036412">
    <property type="entry name" value="HAD-like_sf"/>
</dbReference>
<dbReference type="Pfam" id="PF08282">
    <property type="entry name" value="Hydrolase_3"/>
    <property type="match status" value="1"/>
</dbReference>
<reference evidence="1 2" key="1">
    <citation type="submission" date="2017-11" db="EMBL/GenBank/DDBJ databases">
        <title>Genomic Encyclopedia of Archaeal and Bacterial Type Strains, Phase II (KMG-II): From Individual Species to Whole Genera.</title>
        <authorList>
            <person name="Goeker M."/>
        </authorList>
    </citation>
    <scope>NUCLEOTIDE SEQUENCE [LARGE SCALE GENOMIC DNA]</scope>
    <source>
        <strain evidence="1 2">DSM 27763</strain>
    </source>
</reference>
<dbReference type="Proteomes" id="UP000230842">
    <property type="component" value="Unassembled WGS sequence"/>
</dbReference>
<dbReference type="InterPro" id="IPR023214">
    <property type="entry name" value="HAD_sf"/>
</dbReference>
<dbReference type="EMBL" id="PGEZ01000001">
    <property type="protein sequence ID" value="PJJ57506.1"/>
    <property type="molecule type" value="Genomic_DNA"/>
</dbReference>
<dbReference type="Gene3D" id="3.40.50.1000">
    <property type="entry name" value="HAD superfamily/HAD-like"/>
    <property type="match status" value="1"/>
</dbReference>
<dbReference type="PROSITE" id="PS01229">
    <property type="entry name" value="COF_2"/>
    <property type="match status" value="1"/>
</dbReference>
<dbReference type="PANTHER" id="PTHR10000:SF8">
    <property type="entry name" value="HAD SUPERFAMILY HYDROLASE-LIKE, TYPE 3"/>
    <property type="match status" value="1"/>
</dbReference>
<evidence type="ECO:0000313" key="1">
    <source>
        <dbReference type="EMBL" id="PJJ57506.1"/>
    </source>
</evidence>
<dbReference type="NCBIfam" id="TIGR01484">
    <property type="entry name" value="HAD-SF-IIB"/>
    <property type="match status" value="1"/>
</dbReference>
<dbReference type="Gene3D" id="3.30.1240.10">
    <property type="match status" value="1"/>
</dbReference>
<dbReference type="AlphaFoldDB" id="A0A2M9BHT0"/>
<protein>
    <submittedName>
        <fullName evidence="1">HAD superfamily hydrolase (TIGR01484 family)</fullName>
    </submittedName>
</protein>
<gene>
    <name evidence="1" type="ORF">CLV56_1739</name>
</gene>
<organism evidence="1 2">
    <name type="scientific">Mumia flava</name>
    <dbReference type="NCBI Taxonomy" id="1348852"/>
    <lineage>
        <taxon>Bacteria</taxon>
        <taxon>Bacillati</taxon>
        <taxon>Actinomycetota</taxon>
        <taxon>Actinomycetes</taxon>
        <taxon>Propionibacteriales</taxon>
        <taxon>Nocardioidaceae</taxon>
        <taxon>Mumia</taxon>
    </lineage>
</organism>
<sequence>MTMTTAPGEQTDTAWVPKLLALDVDGTIVDYDNRMTDVVREAVRGAADAGIHCVISTGRAVPGVMDAVEKLGFSDGLAVASNGSVVFSYEPVELLHTVTFDAGPAVRALLEAVPDAAVAVEEIGVGYRMNKPFPTGELSGTMVRQSIEELVAEPVTRVIVRSPDSSAEEFAELAHGLGLEGTNYYVGYTAWLDLAPDGVSKAAGLEKICERLGIDRADVLALGDGSNDVEMLAWAGRGVAMGDAPLHVQSAADDVTETVENDGVAVEIARYL</sequence>
<evidence type="ECO:0000313" key="2">
    <source>
        <dbReference type="Proteomes" id="UP000230842"/>
    </source>
</evidence>
<accession>A0A2M9BHT0</accession>
<comment type="caution">
    <text evidence="1">The sequence shown here is derived from an EMBL/GenBank/DDBJ whole genome shotgun (WGS) entry which is preliminary data.</text>
</comment>
<keyword evidence="2" id="KW-1185">Reference proteome</keyword>
<dbReference type="GO" id="GO:0016791">
    <property type="term" value="F:phosphatase activity"/>
    <property type="evidence" value="ECO:0007669"/>
    <property type="project" value="TreeGrafter"/>
</dbReference>
<keyword evidence="1" id="KW-0378">Hydrolase</keyword>
<dbReference type="GO" id="GO:0000287">
    <property type="term" value="F:magnesium ion binding"/>
    <property type="evidence" value="ECO:0007669"/>
    <property type="project" value="TreeGrafter"/>
</dbReference>
<dbReference type="GO" id="GO:0005829">
    <property type="term" value="C:cytosol"/>
    <property type="evidence" value="ECO:0007669"/>
    <property type="project" value="TreeGrafter"/>
</dbReference>
<dbReference type="SUPFAM" id="SSF56784">
    <property type="entry name" value="HAD-like"/>
    <property type="match status" value="1"/>
</dbReference>
<proteinExistence type="predicted"/>
<dbReference type="InterPro" id="IPR006379">
    <property type="entry name" value="HAD-SF_hydro_IIB"/>
</dbReference>
<dbReference type="PANTHER" id="PTHR10000">
    <property type="entry name" value="PHOSPHOSERINE PHOSPHATASE"/>
    <property type="match status" value="1"/>
</dbReference>
<name>A0A2M9BHT0_9ACTN</name>